<dbReference type="STRING" id="1157490.EL26_23645"/>
<dbReference type="OrthoDB" id="1639410at2"/>
<comment type="caution">
    <text evidence="1">The sequence shown here is derived from an EMBL/GenBank/DDBJ whole genome shotgun (WGS) entry which is preliminary data.</text>
</comment>
<evidence type="ECO:0008006" key="3">
    <source>
        <dbReference type="Google" id="ProtNLM"/>
    </source>
</evidence>
<gene>
    <name evidence="1" type="ORF">EL26_23645</name>
</gene>
<dbReference type="RefSeq" id="WP_038094584.1">
    <property type="nucleotide sequence ID" value="NZ_JMIR01000057.1"/>
</dbReference>
<dbReference type="InterPro" id="IPR013493">
    <property type="entry name" value="CHP02677"/>
</dbReference>
<dbReference type="AlphaFoldDB" id="A0A074LIF3"/>
<name>A0A074LIF3_9BACL</name>
<dbReference type="eggNOG" id="ENOG502Z7IU">
    <property type="taxonomic scope" value="Bacteria"/>
</dbReference>
<evidence type="ECO:0000313" key="1">
    <source>
        <dbReference type="EMBL" id="KEO80919.1"/>
    </source>
</evidence>
<accession>A0A074LIF3</accession>
<dbReference type="NCBIfam" id="TIGR02677">
    <property type="entry name" value="TIGR02677 family protein"/>
    <property type="match status" value="1"/>
</dbReference>
<dbReference type="Proteomes" id="UP000027931">
    <property type="component" value="Unassembled WGS sequence"/>
</dbReference>
<reference evidence="1 2" key="1">
    <citation type="journal article" date="2013" name="Int. J. Syst. Evol. Microbiol.">
        <title>Tumebacillus flagellatus sp. nov., an alpha-amylase/pullulanase-producing bacterium isolated from cassava wastewater.</title>
        <authorList>
            <person name="Wang Q."/>
            <person name="Xie N."/>
            <person name="Qin Y."/>
            <person name="Shen N."/>
            <person name="Zhu J."/>
            <person name="Mi H."/>
            <person name="Huang R."/>
        </authorList>
    </citation>
    <scope>NUCLEOTIDE SEQUENCE [LARGE SCALE GENOMIC DNA]</scope>
    <source>
        <strain evidence="1 2">GST4</strain>
    </source>
</reference>
<protein>
    <recommendedName>
        <fullName evidence="3">TIGR02677 family protein</fullName>
    </recommendedName>
</protein>
<proteinExistence type="predicted"/>
<dbReference type="EMBL" id="JMIR01000057">
    <property type="protein sequence ID" value="KEO80919.1"/>
    <property type="molecule type" value="Genomic_DNA"/>
</dbReference>
<sequence length="499" mass="58794">MSEQVGKNISEFSYLTANQNTSRYRSIMRFFYTQYQKMNFWISPEEVWQGVLSYGQIQNYDLEECQRDLNALVGWKNLTEQHDGSRANSIEEYLKRRFRYMMTPYAIEIERLVIQLEGITGYGGSLQPSKLQELVRNVRRIRFWQEAETDSSAEELWDNLTMIFRELNEEAADFIASLNSKKSEELFSTDVFLLYKDKVVGYLQNFIQVLQGTAPEIAHWLKQSRLDPLSTTRFLQQVTQAKLAIPNLEDMQTEEEWRARIEGQWESIERWFINDERESSNANRLEQMTKDTIYKLVRAAVRIQEQGRRGISRRQELEIIGNWFFSLEELDEAHRLAAFAFGLYETRHYYGGHDDRPYLAETSIWDATPMERELQPRGHQHKQRAHAPQPVVKRKNNATSMHAYLQKKQQEDELLHRFLERGLLTISELEQVTVLERQQILAWISRCLSTKNKQFQTPNGVTVSVVGIPNPEQRVMLHCEDGDLEMPDFTLYFRKDDSA</sequence>
<organism evidence="1 2">
    <name type="scientific">Tumebacillus flagellatus</name>
    <dbReference type="NCBI Taxonomy" id="1157490"/>
    <lineage>
        <taxon>Bacteria</taxon>
        <taxon>Bacillati</taxon>
        <taxon>Bacillota</taxon>
        <taxon>Bacilli</taxon>
        <taxon>Bacillales</taxon>
        <taxon>Alicyclobacillaceae</taxon>
        <taxon>Tumebacillus</taxon>
    </lineage>
</organism>
<evidence type="ECO:0000313" key="2">
    <source>
        <dbReference type="Proteomes" id="UP000027931"/>
    </source>
</evidence>
<keyword evidence="2" id="KW-1185">Reference proteome</keyword>
<dbReference type="Pfam" id="PF09660">
    <property type="entry name" value="DUF2397"/>
    <property type="match status" value="1"/>
</dbReference>